<comment type="similarity">
    <text evidence="3">Belongs to the SelA family.</text>
</comment>
<dbReference type="OrthoDB" id="9787096at2"/>
<accession>A0A517RCA9</accession>
<dbReference type="InterPro" id="IPR015424">
    <property type="entry name" value="PyrdxlP-dep_Trfase"/>
</dbReference>
<dbReference type="EMBL" id="CP036269">
    <property type="protein sequence ID" value="QDT41531.1"/>
    <property type="molecule type" value="Genomic_DNA"/>
</dbReference>
<comment type="cofactor">
    <cofactor evidence="1 4">
        <name>pyridoxal 5'-phosphate</name>
        <dbReference type="ChEBI" id="CHEBI:597326"/>
    </cofactor>
</comment>
<dbReference type="KEGG" id="gaz:Pan241w_15940"/>
<protein>
    <submittedName>
        <fullName evidence="5">Selenocysteine synthase</fullName>
    </submittedName>
</protein>
<reference evidence="5 6" key="1">
    <citation type="submission" date="2019-02" db="EMBL/GenBank/DDBJ databases">
        <title>Deep-cultivation of Planctomycetes and their phenomic and genomic characterization uncovers novel biology.</title>
        <authorList>
            <person name="Wiegand S."/>
            <person name="Jogler M."/>
            <person name="Boedeker C."/>
            <person name="Pinto D."/>
            <person name="Vollmers J."/>
            <person name="Rivas-Marin E."/>
            <person name="Kohn T."/>
            <person name="Peeters S.H."/>
            <person name="Heuer A."/>
            <person name="Rast P."/>
            <person name="Oberbeckmann S."/>
            <person name="Bunk B."/>
            <person name="Jeske O."/>
            <person name="Meyerdierks A."/>
            <person name="Storesund J.E."/>
            <person name="Kallscheuer N."/>
            <person name="Luecker S."/>
            <person name="Lage O.M."/>
            <person name="Pohl T."/>
            <person name="Merkel B.J."/>
            <person name="Hornburger P."/>
            <person name="Mueller R.-W."/>
            <person name="Bruemmer F."/>
            <person name="Labrenz M."/>
            <person name="Spormann A.M."/>
            <person name="Op den Camp H."/>
            <person name="Overmann J."/>
            <person name="Amann R."/>
            <person name="Jetten M.S.M."/>
            <person name="Mascher T."/>
            <person name="Medema M.H."/>
            <person name="Devos D.P."/>
            <person name="Kaster A.-K."/>
            <person name="Ovreas L."/>
            <person name="Rohde M."/>
            <person name="Galperin M.Y."/>
            <person name="Jogler C."/>
        </authorList>
    </citation>
    <scope>NUCLEOTIDE SEQUENCE [LARGE SCALE GENOMIC DNA]</scope>
    <source>
        <strain evidence="5 6">Pan241w</strain>
    </source>
</reference>
<dbReference type="Gene3D" id="3.40.640.10">
    <property type="entry name" value="Type I PLP-dependent aspartate aminotransferase-like (Major domain)"/>
    <property type="match status" value="1"/>
</dbReference>
<evidence type="ECO:0000313" key="5">
    <source>
        <dbReference type="EMBL" id="QDT41531.1"/>
    </source>
</evidence>
<proteinExistence type="inferred from homology"/>
<dbReference type="Proteomes" id="UP000317171">
    <property type="component" value="Chromosome"/>
</dbReference>
<name>A0A517RCA9_9PLAN</name>
<dbReference type="RefSeq" id="WP_145213264.1">
    <property type="nucleotide sequence ID" value="NZ_CP036269.1"/>
</dbReference>
<organism evidence="5 6">
    <name type="scientific">Gimesia alba</name>
    <dbReference type="NCBI Taxonomy" id="2527973"/>
    <lineage>
        <taxon>Bacteria</taxon>
        <taxon>Pseudomonadati</taxon>
        <taxon>Planctomycetota</taxon>
        <taxon>Planctomycetia</taxon>
        <taxon>Planctomycetales</taxon>
        <taxon>Planctomycetaceae</taxon>
        <taxon>Gimesia</taxon>
    </lineage>
</organism>
<evidence type="ECO:0000256" key="4">
    <source>
        <dbReference type="PIRSR" id="PIRSR618319-50"/>
    </source>
</evidence>
<evidence type="ECO:0000313" key="6">
    <source>
        <dbReference type="Proteomes" id="UP000317171"/>
    </source>
</evidence>
<dbReference type="GO" id="GO:0004125">
    <property type="term" value="F:L-seryl-tRNA(Sec) selenium transferase activity"/>
    <property type="evidence" value="ECO:0007669"/>
    <property type="project" value="TreeGrafter"/>
</dbReference>
<evidence type="ECO:0000256" key="2">
    <source>
        <dbReference type="ARBA" id="ARBA00022898"/>
    </source>
</evidence>
<dbReference type="InterPro" id="IPR015421">
    <property type="entry name" value="PyrdxlP-dep_Trfase_major"/>
</dbReference>
<dbReference type="SUPFAM" id="SSF53383">
    <property type="entry name" value="PLP-dependent transferases"/>
    <property type="match status" value="1"/>
</dbReference>
<dbReference type="AlphaFoldDB" id="A0A517RCA9"/>
<feature type="modified residue" description="N6-(pyridoxal phosphate)lysine" evidence="4">
    <location>
        <position position="215"/>
    </location>
</feature>
<dbReference type="Pfam" id="PF03841">
    <property type="entry name" value="SelA"/>
    <property type="match status" value="1"/>
</dbReference>
<gene>
    <name evidence="5" type="ORF">Pan241w_15940</name>
</gene>
<evidence type="ECO:0000256" key="1">
    <source>
        <dbReference type="ARBA" id="ARBA00001933"/>
    </source>
</evidence>
<dbReference type="InterPro" id="IPR018319">
    <property type="entry name" value="SelA-like"/>
</dbReference>
<evidence type="ECO:0000256" key="3">
    <source>
        <dbReference type="ARBA" id="ARBA00044507"/>
    </source>
</evidence>
<dbReference type="PANTHER" id="PTHR32328">
    <property type="entry name" value="L-SERYL-TRNA(SEC) SELENIUM TRANSFERASE"/>
    <property type="match status" value="1"/>
</dbReference>
<keyword evidence="2 4" id="KW-0663">Pyridoxal phosphate</keyword>
<keyword evidence="6" id="KW-1185">Reference proteome</keyword>
<dbReference type="PANTHER" id="PTHR32328:SF0">
    <property type="entry name" value="L-SERYL-TRNA(SEC) SELENIUM TRANSFERASE"/>
    <property type="match status" value="1"/>
</dbReference>
<sequence>MSIYQRFGVEPIINACGSVTRLGGAPMPSQVLEAFREAAGEWVPLEQLQAAASKKIAAHTGTEAGLVTSGAAGALTLGTAAILAGHNMRRIEQLPHCEEFPHEFIIAREQRSGYDHAVRAAGARLVEVGFNEIVSNAGVRRTESWEYASAITEKTAGIVYVNAADSQPALAEVVEVARQHELPVLVDAAGELPPRDNLKAIAATGADLVAFSGGKAIRGPQSTGLLCGKRELISSAALQMLDMDDHFELWQPPADLIDTSLFQGIPRHGIGRALKVSKEEIMAFLTALDLFASGAYDAQNQEFQSWLEMIGEELELAQVHATCYLATPISSERWPLLDIHIDEDAVGTAFEVCQRLRQGSPSIYVNHARLQEGILTINPLCLTAEHARTIATRLCEELK</sequence>